<evidence type="ECO:0000313" key="1">
    <source>
        <dbReference type="EMBL" id="CAG5092946.1"/>
    </source>
</evidence>
<organism evidence="1 2">
    <name type="scientific">Cotesia congregata</name>
    <name type="common">Parasitoid wasp</name>
    <name type="synonym">Apanteles congregatus</name>
    <dbReference type="NCBI Taxonomy" id="51543"/>
    <lineage>
        <taxon>Eukaryota</taxon>
        <taxon>Metazoa</taxon>
        <taxon>Ecdysozoa</taxon>
        <taxon>Arthropoda</taxon>
        <taxon>Hexapoda</taxon>
        <taxon>Insecta</taxon>
        <taxon>Pterygota</taxon>
        <taxon>Neoptera</taxon>
        <taxon>Endopterygota</taxon>
        <taxon>Hymenoptera</taxon>
        <taxon>Apocrita</taxon>
        <taxon>Ichneumonoidea</taxon>
        <taxon>Braconidae</taxon>
        <taxon>Microgastrinae</taxon>
        <taxon>Cotesia</taxon>
    </lineage>
</organism>
<keyword evidence="2" id="KW-1185">Reference proteome</keyword>
<name>A0A8J2HC20_COTCN</name>
<gene>
    <name evidence="1" type="ORF">HICCMSTLAB_LOCUS6465</name>
</gene>
<proteinExistence type="predicted"/>
<dbReference type="EMBL" id="CAJNRD030001120">
    <property type="protein sequence ID" value="CAG5092946.1"/>
    <property type="molecule type" value="Genomic_DNA"/>
</dbReference>
<protein>
    <submittedName>
        <fullName evidence="1">Uncharacterized protein</fullName>
    </submittedName>
</protein>
<reference evidence="1" key="1">
    <citation type="submission" date="2021-04" db="EMBL/GenBank/DDBJ databases">
        <authorList>
            <person name="Chebbi M.A.C M."/>
        </authorList>
    </citation>
    <scope>NUCLEOTIDE SEQUENCE</scope>
</reference>
<evidence type="ECO:0000313" key="2">
    <source>
        <dbReference type="Proteomes" id="UP000786811"/>
    </source>
</evidence>
<sequence length="48" mass="5485">MPFIWLRMSIPWELFKLKNSPTSPPPILAITVETAARAEYFHLSSVTP</sequence>
<accession>A0A8J2HC20</accession>
<comment type="caution">
    <text evidence="1">The sequence shown here is derived from an EMBL/GenBank/DDBJ whole genome shotgun (WGS) entry which is preliminary data.</text>
</comment>
<dbReference type="AlphaFoldDB" id="A0A8J2HC20"/>
<dbReference type="Proteomes" id="UP000786811">
    <property type="component" value="Unassembled WGS sequence"/>
</dbReference>